<dbReference type="Gene3D" id="2.170.270.10">
    <property type="entry name" value="SET domain"/>
    <property type="match status" value="1"/>
</dbReference>
<dbReference type="Proteomes" id="UP000094527">
    <property type="component" value="Unassembled WGS sequence"/>
</dbReference>
<dbReference type="AlphaFoldDB" id="A0A1D2N0L6"/>
<evidence type="ECO:0000313" key="1">
    <source>
        <dbReference type="EMBL" id="ODM98778.1"/>
    </source>
</evidence>
<dbReference type="InterPro" id="IPR046341">
    <property type="entry name" value="SET_dom_sf"/>
</dbReference>
<dbReference type="PANTHER" id="PTHR46455">
    <property type="entry name" value="SET AND MYND DOMAIN CONTAINING, ARTHROPOD-SPECIFIC, MEMBER 4, ISOFORM A"/>
    <property type="match status" value="1"/>
</dbReference>
<reference evidence="1 2" key="1">
    <citation type="journal article" date="2016" name="Genome Biol. Evol.">
        <title>Gene Family Evolution Reflects Adaptation to Soil Environmental Stressors in the Genome of the Collembolan Orchesella cincta.</title>
        <authorList>
            <person name="Faddeeva-Vakhrusheva A."/>
            <person name="Derks M.F."/>
            <person name="Anvar S.Y."/>
            <person name="Agamennone V."/>
            <person name="Suring W."/>
            <person name="Smit S."/>
            <person name="van Straalen N.M."/>
            <person name="Roelofs D."/>
        </authorList>
    </citation>
    <scope>NUCLEOTIDE SEQUENCE [LARGE SCALE GENOMIC DNA]</scope>
    <source>
        <tissue evidence="1">Mixed pool</tissue>
    </source>
</reference>
<sequence>MPHHAQNECKIFRDAQVPPCVLKPYQYDFINFLRSLLLGEHGAVVGENNTESSSSSLSKQSWEEILALESHAEARAGNPFANRLVFETIEFILKTCKLEGRFEPKVIDHVVGVWTINSFGANPPAGVKPGYARMATLLFPKLCLAAHNCIPNTHGVLKEDIKDGKPTYTMELIASLAIPEGGQIHTTYANVCEGTMERREVLQDHYFFSCVCKRCSDPTEFGTYFSSLKCQDCTSGFLLSENPLDNSASWTCTEKCEESRKDKKYSEFIPKINRIRKEVNAAEMEYRVEDCIEKYTEILETYKGKVLHPNHWLVIDTEFKLMLRIASYLTPTSRAKKEEQGELLRKLIELAQHCLRVADVIQPGLNSYRGELI</sequence>
<dbReference type="OrthoDB" id="265717at2759"/>
<keyword evidence="2" id="KW-1185">Reference proteome</keyword>
<dbReference type="SUPFAM" id="SSF82199">
    <property type="entry name" value="SET domain"/>
    <property type="match status" value="1"/>
</dbReference>
<evidence type="ECO:0000313" key="2">
    <source>
        <dbReference type="Proteomes" id="UP000094527"/>
    </source>
</evidence>
<dbReference type="InterPro" id="IPR053010">
    <property type="entry name" value="SET_SmydA-8"/>
</dbReference>
<accession>A0A1D2N0L6</accession>
<gene>
    <name evidence="1" type="ORF">Ocin01_07892</name>
</gene>
<dbReference type="PANTHER" id="PTHR46455:SF7">
    <property type="entry name" value="RE12806P"/>
    <property type="match status" value="1"/>
</dbReference>
<protein>
    <submittedName>
        <fullName evidence="1">Protein msta, isoform A</fullName>
    </submittedName>
</protein>
<organism evidence="1 2">
    <name type="scientific">Orchesella cincta</name>
    <name type="common">Springtail</name>
    <name type="synonym">Podura cincta</name>
    <dbReference type="NCBI Taxonomy" id="48709"/>
    <lineage>
        <taxon>Eukaryota</taxon>
        <taxon>Metazoa</taxon>
        <taxon>Ecdysozoa</taxon>
        <taxon>Arthropoda</taxon>
        <taxon>Hexapoda</taxon>
        <taxon>Collembola</taxon>
        <taxon>Entomobryomorpha</taxon>
        <taxon>Entomobryoidea</taxon>
        <taxon>Orchesellidae</taxon>
        <taxon>Orchesellinae</taxon>
        <taxon>Orchesella</taxon>
    </lineage>
</organism>
<name>A0A1D2N0L6_ORCCI</name>
<dbReference type="OMA" id="CDANCEQ"/>
<proteinExistence type="predicted"/>
<dbReference type="EMBL" id="LJIJ01000322">
    <property type="protein sequence ID" value="ODM98778.1"/>
    <property type="molecule type" value="Genomic_DNA"/>
</dbReference>
<comment type="caution">
    <text evidence="1">The sequence shown here is derived from an EMBL/GenBank/DDBJ whole genome shotgun (WGS) entry which is preliminary data.</text>
</comment>
<dbReference type="STRING" id="48709.A0A1D2N0L6"/>
<dbReference type="CDD" id="cd20071">
    <property type="entry name" value="SET_SMYD"/>
    <property type="match status" value="1"/>
</dbReference>